<reference evidence="2" key="1">
    <citation type="submission" date="2022-10" db="EMBL/GenBank/DDBJ databases">
        <authorList>
            <person name="Hyden B.L."/>
            <person name="Feng K."/>
            <person name="Yates T."/>
            <person name="Jawdy S."/>
            <person name="Smart L.B."/>
            <person name="Muchero W."/>
        </authorList>
    </citation>
    <scope>NUCLEOTIDE SEQUENCE</scope>
    <source>
        <tissue evidence="2">Shoot tip</tissue>
    </source>
</reference>
<dbReference type="PANTHER" id="PTHR46043:SF13">
    <property type="entry name" value="ARM REPEAT SUPERFAMILY PROTEIN"/>
    <property type="match status" value="1"/>
</dbReference>
<dbReference type="InterPro" id="IPR054296">
    <property type="entry name" value="DUF7032"/>
</dbReference>
<keyword evidence="3" id="KW-1185">Reference proteome</keyword>
<evidence type="ECO:0000259" key="1">
    <source>
        <dbReference type="Pfam" id="PF23005"/>
    </source>
</evidence>
<dbReference type="SUPFAM" id="SSF48371">
    <property type="entry name" value="ARM repeat"/>
    <property type="match status" value="1"/>
</dbReference>
<dbReference type="Pfam" id="PF23005">
    <property type="entry name" value="DUF7032"/>
    <property type="match status" value="1"/>
</dbReference>
<feature type="domain" description="DUF7032" evidence="1">
    <location>
        <begin position="52"/>
        <end position="97"/>
    </location>
</feature>
<evidence type="ECO:0000313" key="2">
    <source>
        <dbReference type="EMBL" id="KAJ6309518.1"/>
    </source>
</evidence>
<sequence length="274" mass="29537">MKNNTLRCRNHVESTTGKIADHPSPSSLPLVSLPHLSSLQTPFVSLSSLVSPTHRAEKCQDTNLTKGKQKTQSDIDSILAKLNQNVKDCEILIKSGVLQDGIVSGSGSKRELVRAESRNLITRLQIGSPESKNLAMDSVLSLIQEDDKNVMIVVAQGLVSDGFVVRLVAMLNLGVLGVRIAAARAVSELCCNTKTRKEIGDLGCIGPLIKMLDGKAMEEKEAASKTLSLLLLKQMIVVGASVHLKKLVDMNVEGSKKLLDGLGRGKIWGVFARH</sequence>
<gene>
    <name evidence="2" type="ORF">OIU77_015309</name>
</gene>
<organism evidence="2 3">
    <name type="scientific">Salix suchowensis</name>
    <dbReference type="NCBI Taxonomy" id="1278906"/>
    <lineage>
        <taxon>Eukaryota</taxon>
        <taxon>Viridiplantae</taxon>
        <taxon>Streptophyta</taxon>
        <taxon>Embryophyta</taxon>
        <taxon>Tracheophyta</taxon>
        <taxon>Spermatophyta</taxon>
        <taxon>Magnoliopsida</taxon>
        <taxon>eudicotyledons</taxon>
        <taxon>Gunneridae</taxon>
        <taxon>Pentapetalae</taxon>
        <taxon>rosids</taxon>
        <taxon>fabids</taxon>
        <taxon>Malpighiales</taxon>
        <taxon>Salicaceae</taxon>
        <taxon>Saliceae</taxon>
        <taxon>Salix</taxon>
    </lineage>
</organism>
<proteinExistence type="predicted"/>
<dbReference type="InterPro" id="IPR016024">
    <property type="entry name" value="ARM-type_fold"/>
</dbReference>
<evidence type="ECO:0000313" key="3">
    <source>
        <dbReference type="Proteomes" id="UP001141253"/>
    </source>
</evidence>
<dbReference type="Gene3D" id="1.25.10.10">
    <property type="entry name" value="Leucine-rich Repeat Variant"/>
    <property type="match status" value="1"/>
</dbReference>
<name>A0ABQ8ZSV7_9ROSI</name>
<dbReference type="Proteomes" id="UP001141253">
    <property type="component" value="Unassembled WGS sequence"/>
</dbReference>
<dbReference type="EMBL" id="JAPFFI010000026">
    <property type="protein sequence ID" value="KAJ6309518.1"/>
    <property type="molecule type" value="Genomic_DNA"/>
</dbReference>
<reference evidence="2" key="2">
    <citation type="journal article" date="2023" name="Int. J. Mol. Sci.">
        <title>De Novo Assembly and Annotation of 11 Diverse Shrub Willow (Salix) Genomes Reveals Novel Gene Organization in Sex-Linked Regions.</title>
        <authorList>
            <person name="Hyden B."/>
            <person name="Feng K."/>
            <person name="Yates T.B."/>
            <person name="Jawdy S."/>
            <person name="Cereghino C."/>
            <person name="Smart L.B."/>
            <person name="Muchero W."/>
        </authorList>
    </citation>
    <scope>NUCLEOTIDE SEQUENCE</scope>
    <source>
        <tissue evidence="2">Shoot tip</tissue>
    </source>
</reference>
<comment type="caution">
    <text evidence="2">The sequence shown here is derived from an EMBL/GenBank/DDBJ whole genome shotgun (WGS) entry which is preliminary data.</text>
</comment>
<protein>
    <recommendedName>
        <fullName evidence="1">DUF7032 domain-containing protein</fullName>
    </recommendedName>
</protein>
<dbReference type="InterPro" id="IPR011989">
    <property type="entry name" value="ARM-like"/>
</dbReference>
<dbReference type="PANTHER" id="PTHR46043">
    <property type="entry name" value="ARM REPEAT SUPERFAMILY PROTEIN"/>
    <property type="match status" value="1"/>
</dbReference>
<accession>A0ABQ8ZSV7</accession>